<protein>
    <submittedName>
        <fullName evidence="3">Serine hydrolase</fullName>
    </submittedName>
</protein>
<keyword evidence="3" id="KW-0378">Hydrolase</keyword>
<dbReference type="InterPro" id="IPR001466">
    <property type="entry name" value="Beta-lactam-related"/>
</dbReference>
<dbReference type="InterPro" id="IPR012338">
    <property type="entry name" value="Beta-lactam/transpept-like"/>
</dbReference>
<name>A0ABP6M397_9MICC</name>
<dbReference type="InterPro" id="IPR050789">
    <property type="entry name" value="Diverse_Enzym_Activities"/>
</dbReference>
<reference evidence="4" key="1">
    <citation type="journal article" date="2019" name="Int. J. Syst. Evol. Microbiol.">
        <title>The Global Catalogue of Microorganisms (GCM) 10K type strain sequencing project: providing services to taxonomists for standard genome sequencing and annotation.</title>
        <authorList>
            <consortium name="The Broad Institute Genomics Platform"/>
            <consortium name="The Broad Institute Genome Sequencing Center for Infectious Disease"/>
            <person name="Wu L."/>
            <person name="Ma J."/>
        </authorList>
    </citation>
    <scope>NUCLEOTIDE SEQUENCE [LARGE SCALE GENOMIC DNA]</scope>
    <source>
        <strain evidence="4">JCM 14309</strain>
    </source>
</reference>
<organism evidence="3 4">
    <name type="scientific">Nesterenkonia aethiopica</name>
    <dbReference type="NCBI Taxonomy" id="269144"/>
    <lineage>
        <taxon>Bacteria</taxon>
        <taxon>Bacillati</taxon>
        <taxon>Actinomycetota</taxon>
        <taxon>Actinomycetes</taxon>
        <taxon>Micrococcales</taxon>
        <taxon>Micrococcaceae</taxon>
        <taxon>Nesterenkonia</taxon>
    </lineage>
</organism>
<comment type="caution">
    <text evidence="3">The sequence shown here is derived from an EMBL/GenBank/DDBJ whole genome shotgun (WGS) entry which is preliminary data.</text>
</comment>
<dbReference type="PANTHER" id="PTHR43283">
    <property type="entry name" value="BETA-LACTAMASE-RELATED"/>
    <property type="match status" value="1"/>
</dbReference>
<dbReference type="PANTHER" id="PTHR43283:SF7">
    <property type="entry name" value="BETA-LACTAMASE-RELATED DOMAIN-CONTAINING PROTEIN"/>
    <property type="match status" value="1"/>
</dbReference>
<dbReference type="SUPFAM" id="SSF56601">
    <property type="entry name" value="beta-lactamase/transpeptidase-like"/>
    <property type="match status" value="1"/>
</dbReference>
<dbReference type="Gene3D" id="3.40.710.10">
    <property type="entry name" value="DD-peptidase/beta-lactamase superfamily"/>
    <property type="match status" value="1"/>
</dbReference>
<dbReference type="Pfam" id="PF00144">
    <property type="entry name" value="Beta-lactamase"/>
    <property type="match status" value="1"/>
</dbReference>
<evidence type="ECO:0000259" key="2">
    <source>
        <dbReference type="Pfam" id="PF00144"/>
    </source>
</evidence>
<dbReference type="GO" id="GO:0016787">
    <property type="term" value="F:hydrolase activity"/>
    <property type="evidence" value="ECO:0007669"/>
    <property type="project" value="UniProtKB-KW"/>
</dbReference>
<dbReference type="EMBL" id="BAAAVT010000012">
    <property type="protein sequence ID" value="GAA3067874.1"/>
    <property type="molecule type" value="Genomic_DNA"/>
</dbReference>
<feature type="region of interest" description="Disordered" evidence="1">
    <location>
        <begin position="1"/>
        <end position="34"/>
    </location>
</feature>
<sequence>MTADGHSLQVDLPTSADPSGEEVSPRPGVDTWQEPPHVRWAFTHLSEVLPSARIPRRGSRSHTAVGQQAGEVPAALQRVPDLARRLDETHTDALLVVRGGEVCAQWYAPGCGPDDLHLVMSVSKSLCGLVAGSLVMDGLWRLDDPVVSFVPELADGAYARATIGDLLDMTVSVDYDEDYLNPRSELQRHDRSAGWRTARPGDPADTPGFLRTLTGAGPQGRFQYCSATTDVLAWAIERATGARYVDQLADRVWSRLRPDHDAMVTVDRSGFAHADGGVSCTARDLARVGEMVLAGGRAPGGRVVAAQWAESILAGGDPRQMVDQGWTSVYPGGSYTRQWWCTGNRRGNVTGLGIHGQHLWLDPQSSTVIVKLSSWPQPDAEQDQRTQALLMEDLTRALAAECGADSP</sequence>
<dbReference type="RefSeq" id="WP_344681777.1">
    <property type="nucleotide sequence ID" value="NZ_BAAAVT010000012.1"/>
</dbReference>
<gene>
    <name evidence="3" type="ORF">GCM10010529_20730</name>
</gene>
<proteinExistence type="predicted"/>
<feature type="domain" description="Beta-lactamase-related" evidence="2">
    <location>
        <begin position="83"/>
        <end position="386"/>
    </location>
</feature>
<keyword evidence="4" id="KW-1185">Reference proteome</keyword>
<dbReference type="Proteomes" id="UP001500236">
    <property type="component" value="Unassembled WGS sequence"/>
</dbReference>
<evidence type="ECO:0000313" key="4">
    <source>
        <dbReference type="Proteomes" id="UP001500236"/>
    </source>
</evidence>
<evidence type="ECO:0000313" key="3">
    <source>
        <dbReference type="EMBL" id="GAA3067874.1"/>
    </source>
</evidence>
<evidence type="ECO:0000256" key="1">
    <source>
        <dbReference type="SAM" id="MobiDB-lite"/>
    </source>
</evidence>
<accession>A0ABP6M397</accession>